<dbReference type="GO" id="GO:0006310">
    <property type="term" value="P:DNA recombination"/>
    <property type="evidence" value="ECO:0007669"/>
    <property type="project" value="UniProtKB-KW"/>
</dbReference>
<accession>A0A6I4YGG0</accession>
<dbReference type="RefSeq" id="WP_160981715.1">
    <property type="nucleotide sequence ID" value="NZ_WVHK01000096.1"/>
</dbReference>
<keyword evidence="5" id="KW-1185">Reference proteome</keyword>
<keyword evidence="1" id="KW-0238">DNA-binding</keyword>
<evidence type="ECO:0000313" key="5">
    <source>
        <dbReference type="Proteomes" id="UP000430519"/>
    </source>
</evidence>
<evidence type="ECO:0000259" key="3">
    <source>
        <dbReference type="PROSITE" id="PS51898"/>
    </source>
</evidence>
<dbReference type="GO" id="GO:0003677">
    <property type="term" value="F:DNA binding"/>
    <property type="evidence" value="ECO:0007669"/>
    <property type="project" value="UniProtKB-KW"/>
</dbReference>
<feature type="domain" description="Tyr recombinase" evidence="3">
    <location>
        <begin position="119"/>
        <end position="284"/>
    </location>
</feature>
<gene>
    <name evidence="4" type="ORF">GLX28_17650</name>
</gene>
<dbReference type="InterPro" id="IPR013762">
    <property type="entry name" value="Integrase-like_cat_sf"/>
</dbReference>
<dbReference type="InterPro" id="IPR010998">
    <property type="entry name" value="Integrase_recombinase_N"/>
</dbReference>
<dbReference type="Gene3D" id="1.10.443.10">
    <property type="entry name" value="Intergrase catalytic core"/>
    <property type="match status" value="1"/>
</dbReference>
<reference evidence="4 5" key="1">
    <citation type="submission" date="2019-11" db="EMBL/GenBank/DDBJ databases">
        <title>Genome sequence of Deinococcus xianganensis Y35, AI-2 producing algicidal bacterium, isolated from lake water.</title>
        <authorList>
            <person name="Li Y."/>
        </authorList>
    </citation>
    <scope>NUCLEOTIDE SEQUENCE [LARGE SCALE GENOMIC DNA]</scope>
    <source>
        <strain evidence="4 5">Y35</strain>
    </source>
</reference>
<evidence type="ECO:0000256" key="2">
    <source>
        <dbReference type="ARBA" id="ARBA00023172"/>
    </source>
</evidence>
<dbReference type="Proteomes" id="UP000430519">
    <property type="component" value="Unassembled WGS sequence"/>
</dbReference>
<sequence>MDAVAHQLRPLLDRGDLHGALDVLTPLLPGQPGSATHLNVLSGLRVYLRWLEETGHALLHVTDAQARAYSAWLAAAYAPATHKNRLTQVRRLYDLLQDHGLVTDNPYRRVQGALNHAHDHRPVYTPGDIARLLQEANPEERALVLLGAHGGLTGPETRSLTFEDINFAKGQIHVSGRTVQATEPLMGALERWGHRRGHTALFRATGPLFDLPTPFQLRKKLHFLCQRADVTYRAWHALRHAAGLRLLEPGLSPQTRQAAQDHLGLHSDESLRPLVKLKKASTPT</sequence>
<dbReference type="EMBL" id="WVHK01000096">
    <property type="protein sequence ID" value="MXV21449.1"/>
    <property type="molecule type" value="Genomic_DNA"/>
</dbReference>
<comment type="caution">
    <text evidence="4">The sequence shown here is derived from an EMBL/GenBank/DDBJ whole genome shotgun (WGS) entry which is preliminary data.</text>
</comment>
<dbReference type="GO" id="GO:0015074">
    <property type="term" value="P:DNA integration"/>
    <property type="evidence" value="ECO:0007669"/>
    <property type="project" value="InterPro"/>
</dbReference>
<dbReference type="InterPro" id="IPR002104">
    <property type="entry name" value="Integrase_catalytic"/>
</dbReference>
<dbReference type="AlphaFoldDB" id="A0A6I4YGG0"/>
<evidence type="ECO:0000256" key="1">
    <source>
        <dbReference type="ARBA" id="ARBA00023125"/>
    </source>
</evidence>
<proteinExistence type="predicted"/>
<keyword evidence="2" id="KW-0233">DNA recombination</keyword>
<protein>
    <submittedName>
        <fullName evidence="4">Integrase</fullName>
    </submittedName>
</protein>
<evidence type="ECO:0000313" key="4">
    <source>
        <dbReference type="EMBL" id="MXV21449.1"/>
    </source>
</evidence>
<dbReference type="SUPFAM" id="SSF56349">
    <property type="entry name" value="DNA breaking-rejoining enzymes"/>
    <property type="match status" value="1"/>
</dbReference>
<organism evidence="4 5">
    <name type="scientific">Deinococcus xianganensis</name>
    <dbReference type="NCBI Taxonomy" id="1507289"/>
    <lineage>
        <taxon>Bacteria</taxon>
        <taxon>Thermotogati</taxon>
        <taxon>Deinococcota</taxon>
        <taxon>Deinococci</taxon>
        <taxon>Deinococcales</taxon>
        <taxon>Deinococcaceae</taxon>
        <taxon>Deinococcus</taxon>
    </lineage>
</organism>
<name>A0A6I4YGG0_9DEIO</name>
<dbReference type="PROSITE" id="PS51898">
    <property type="entry name" value="TYR_RECOMBINASE"/>
    <property type="match status" value="1"/>
</dbReference>
<dbReference type="Gene3D" id="1.10.150.130">
    <property type="match status" value="1"/>
</dbReference>
<dbReference type="InterPro" id="IPR011010">
    <property type="entry name" value="DNA_brk_join_enz"/>
</dbReference>